<accession>A0ABQ7EJK8</accession>
<evidence type="ECO:0000256" key="1">
    <source>
        <dbReference type="SAM" id="MobiDB-lite"/>
    </source>
</evidence>
<feature type="compositionally biased region" description="Polar residues" evidence="1">
    <location>
        <begin position="155"/>
        <end position="170"/>
    </location>
</feature>
<feature type="compositionally biased region" description="Low complexity" evidence="1">
    <location>
        <begin position="112"/>
        <end position="125"/>
    </location>
</feature>
<feature type="compositionally biased region" description="Low complexity" evidence="1">
    <location>
        <begin position="82"/>
        <end position="93"/>
    </location>
</feature>
<gene>
    <name evidence="2" type="ORF">DY000_02020549</name>
</gene>
<protein>
    <submittedName>
        <fullName evidence="2">Uncharacterized protein</fullName>
    </submittedName>
</protein>
<organism evidence="2 3">
    <name type="scientific">Brassica cretica</name>
    <name type="common">Mustard</name>
    <dbReference type="NCBI Taxonomy" id="69181"/>
    <lineage>
        <taxon>Eukaryota</taxon>
        <taxon>Viridiplantae</taxon>
        <taxon>Streptophyta</taxon>
        <taxon>Embryophyta</taxon>
        <taxon>Tracheophyta</taxon>
        <taxon>Spermatophyta</taxon>
        <taxon>Magnoliopsida</taxon>
        <taxon>eudicotyledons</taxon>
        <taxon>Gunneridae</taxon>
        <taxon>Pentapetalae</taxon>
        <taxon>rosids</taxon>
        <taxon>malvids</taxon>
        <taxon>Brassicales</taxon>
        <taxon>Brassicaceae</taxon>
        <taxon>Brassiceae</taxon>
        <taxon>Brassica</taxon>
    </lineage>
</organism>
<sequence>MSTLRAFTRSYILVFLDSPLPGHPNQRSYISNQAANPFTPSASTSENDQQRQRDTTVQLIKSLPPGSRFLPLGPRSLPPGLGPASGHGSLPPGNKLREEGIFLNPRERGKPNNRVESNSRSNRGNPNLSSKVQSLKEKLDEHSKQLEQSAEKLSKLQSENTVLRDQNQARNMAGDKKRRFNTQVRPMGDLNTPNSREGATDPPPTSGIAGATPKGDENSQVHNLEESDSEPESDKETPEKIPATESSMTTYLEQKFSKRFDAMQSMA</sequence>
<keyword evidence="3" id="KW-1185">Reference proteome</keyword>
<feature type="compositionally biased region" description="Basic and acidic residues" evidence="1">
    <location>
        <begin position="214"/>
        <end position="225"/>
    </location>
</feature>
<reference evidence="2 3" key="1">
    <citation type="journal article" date="2020" name="BMC Genomics">
        <title>Intraspecific diversification of the crop wild relative Brassica cretica Lam. using demographic model selection.</title>
        <authorList>
            <person name="Kioukis A."/>
            <person name="Michalopoulou V.A."/>
            <person name="Briers L."/>
            <person name="Pirintsos S."/>
            <person name="Studholme D.J."/>
            <person name="Pavlidis P."/>
            <person name="Sarris P.F."/>
        </authorList>
    </citation>
    <scope>NUCLEOTIDE SEQUENCE [LARGE SCALE GENOMIC DNA]</scope>
    <source>
        <strain evidence="3">cv. PFS-1207/04</strain>
    </source>
</reference>
<feature type="compositionally biased region" description="Basic and acidic residues" evidence="1">
    <location>
        <begin position="95"/>
        <end position="110"/>
    </location>
</feature>
<evidence type="ECO:0000313" key="2">
    <source>
        <dbReference type="EMBL" id="KAF3597016.1"/>
    </source>
</evidence>
<dbReference type="EMBL" id="QGKV02000299">
    <property type="protein sequence ID" value="KAF3597016.1"/>
    <property type="molecule type" value="Genomic_DNA"/>
</dbReference>
<feature type="compositionally biased region" description="Polar residues" evidence="1">
    <location>
        <begin position="26"/>
        <end position="47"/>
    </location>
</feature>
<name>A0ABQ7EJK8_BRACR</name>
<feature type="region of interest" description="Disordered" evidence="1">
    <location>
        <begin position="26"/>
        <end position="252"/>
    </location>
</feature>
<comment type="caution">
    <text evidence="2">The sequence shown here is derived from an EMBL/GenBank/DDBJ whole genome shotgun (WGS) entry which is preliminary data.</text>
</comment>
<feature type="compositionally biased region" description="Basic and acidic residues" evidence="1">
    <location>
        <begin position="134"/>
        <end position="154"/>
    </location>
</feature>
<proteinExistence type="predicted"/>
<dbReference type="Proteomes" id="UP000266723">
    <property type="component" value="Unassembled WGS sequence"/>
</dbReference>
<evidence type="ECO:0000313" key="3">
    <source>
        <dbReference type="Proteomes" id="UP000266723"/>
    </source>
</evidence>